<dbReference type="PANTHER" id="PTHR12810:SF0">
    <property type="entry name" value="SMALL RIBOSOMAL SUBUNIT PROTEIN MS29"/>
    <property type="match status" value="1"/>
</dbReference>
<reference evidence="9" key="1">
    <citation type="submission" date="2009-03" db="EMBL/GenBank/DDBJ databases">
        <title>Caligus rogercresseyi ESTs and full-length cDNAs.</title>
        <authorList>
            <person name="Yasuike M."/>
            <person name="von Schalburg K."/>
            <person name="Cooper G."/>
            <person name="Leong J."/>
            <person name="Jones S.R.M."/>
            <person name="Koop B.F."/>
        </authorList>
    </citation>
    <scope>NUCLEOTIDE SEQUENCE</scope>
    <source>
        <tissue evidence="9">Whole tissue</tissue>
    </source>
</reference>
<keyword evidence="6" id="KW-0687">Ribonucleoprotein</keyword>
<dbReference type="GO" id="GO:0003735">
    <property type="term" value="F:structural constituent of ribosome"/>
    <property type="evidence" value="ECO:0007669"/>
    <property type="project" value="TreeGrafter"/>
</dbReference>
<accession>C1BP16</accession>
<keyword evidence="5" id="KW-0496">Mitochondrion</keyword>
<dbReference type="InterPro" id="IPR019368">
    <property type="entry name" value="Ribosomal_mS29"/>
</dbReference>
<dbReference type="SUPFAM" id="SSF52540">
    <property type="entry name" value="P-loop containing nucleoside triphosphate hydrolases"/>
    <property type="match status" value="1"/>
</dbReference>
<gene>
    <name evidence="9" type="primary">RT29</name>
</gene>
<dbReference type="PANTHER" id="PTHR12810">
    <property type="entry name" value="MITOCHONDRIAL 28S RIBOSOMAL PROTEIN S29"/>
    <property type="match status" value="1"/>
</dbReference>
<evidence type="ECO:0000256" key="1">
    <source>
        <dbReference type="ARBA" id="ARBA00004173"/>
    </source>
</evidence>
<comment type="similarity">
    <text evidence="2">Belongs to the mitochondrion-specific ribosomal protein mS29 family.</text>
</comment>
<feature type="compositionally biased region" description="Low complexity" evidence="8">
    <location>
        <begin position="31"/>
        <end position="45"/>
    </location>
</feature>
<dbReference type="GO" id="GO:0006915">
    <property type="term" value="P:apoptotic process"/>
    <property type="evidence" value="ECO:0007669"/>
    <property type="project" value="InterPro"/>
</dbReference>
<evidence type="ECO:0000256" key="6">
    <source>
        <dbReference type="ARBA" id="ARBA00023274"/>
    </source>
</evidence>
<feature type="region of interest" description="Disordered" evidence="8">
    <location>
        <begin position="31"/>
        <end position="51"/>
    </location>
</feature>
<evidence type="ECO:0000256" key="3">
    <source>
        <dbReference type="ARBA" id="ARBA00022946"/>
    </source>
</evidence>
<keyword evidence="4 9" id="KW-0689">Ribosomal protein</keyword>
<dbReference type="InterPro" id="IPR027417">
    <property type="entry name" value="P-loop_NTPase"/>
</dbReference>
<name>C1BP16_CALRO</name>
<evidence type="ECO:0000256" key="2">
    <source>
        <dbReference type="ARBA" id="ARBA00009863"/>
    </source>
</evidence>
<comment type="subcellular location">
    <subcellularLocation>
        <location evidence="1">Mitochondrion</location>
    </subcellularLocation>
</comment>
<proteinExistence type="evidence at transcript level"/>
<dbReference type="EMBL" id="BT076345">
    <property type="protein sequence ID" value="ACO10769.1"/>
    <property type="molecule type" value="mRNA"/>
</dbReference>
<sequence length="405" mass="45798">MHTTKRILMSSLIRSGFSGFSRVCTRHSSSSSFLISPESNPTSHSSSHKGRLYQVPKDVSPGIQLPSEIQDYTKALGETHLLIRRPALEVFHYLRANKSKKLAVLLFGPRGSGKTSTLSHVAHYGIEDPNLICINFGCFKKWLADFSGEIAYSSFKDGRIDHISQAVEVLEEFKFRNESKISNLLTHREYIWSARESTGEGSPLLDVLNQGIQRPKFSADALNVLMRELLLSCNENKCKVLILGDGINSIFGQLTACHREKLIQERIHKTLYRDLLCVPNELSVIYNLKKLLRAKADNLNIVSSVDSASVLQERRIERHRPTRKRPSTESHLPFALLGEEGWSVMGPFIPVEVDNYSKEELDTMIDFKLEKQYIKPVAGTEAGRAEIEFITGKSPMDFANYCHMW</sequence>
<keyword evidence="3" id="KW-0809">Transit peptide</keyword>
<dbReference type="InterPro" id="IPR008092">
    <property type="entry name" value="Ribosomal_mS29_met"/>
</dbReference>
<dbReference type="PRINTS" id="PR01716">
    <property type="entry name" value="DEATHASSOCP3"/>
</dbReference>
<dbReference type="AlphaFoldDB" id="C1BP16"/>
<evidence type="ECO:0000256" key="7">
    <source>
        <dbReference type="ARBA" id="ARBA00035140"/>
    </source>
</evidence>
<evidence type="ECO:0000256" key="5">
    <source>
        <dbReference type="ARBA" id="ARBA00023128"/>
    </source>
</evidence>
<organism evidence="9">
    <name type="scientific">Caligus rogercresseyi</name>
    <name type="common">Sea louse</name>
    <dbReference type="NCBI Taxonomy" id="217165"/>
    <lineage>
        <taxon>Eukaryota</taxon>
        <taxon>Metazoa</taxon>
        <taxon>Ecdysozoa</taxon>
        <taxon>Arthropoda</taxon>
        <taxon>Crustacea</taxon>
        <taxon>Multicrustacea</taxon>
        <taxon>Hexanauplia</taxon>
        <taxon>Copepoda</taxon>
        <taxon>Siphonostomatoida</taxon>
        <taxon>Caligidae</taxon>
        <taxon>Caligus</taxon>
    </lineage>
</organism>
<dbReference type="GO" id="GO:0005763">
    <property type="term" value="C:mitochondrial small ribosomal subunit"/>
    <property type="evidence" value="ECO:0007669"/>
    <property type="project" value="TreeGrafter"/>
</dbReference>
<protein>
    <recommendedName>
        <fullName evidence="7">Small ribosomal subunit protein mS29</fullName>
    </recommendedName>
</protein>
<evidence type="ECO:0000313" key="9">
    <source>
        <dbReference type="EMBL" id="ACO10769.1"/>
    </source>
</evidence>
<evidence type="ECO:0000256" key="8">
    <source>
        <dbReference type="SAM" id="MobiDB-lite"/>
    </source>
</evidence>
<evidence type="ECO:0000256" key="4">
    <source>
        <dbReference type="ARBA" id="ARBA00022980"/>
    </source>
</evidence>
<dbReference type="Pfam" id="PF10236">
    <property type="entry name" value="DAP3"/>
    <property type="match status" value="1"/>
</dbReference>